<feature type="domain" description="C2H2-type" evidence="11">
    <location>
        <begin position="960"/>
        <end position="987"/>
    </location>
</feature>
<evidence type="ECO:0000256" key="4">
    <source>
        <dbReference type="ARBA" id="ARBA00022771"/>
    </source>
</evidence>
<dbReference type="PROSITE" id="PS00028">
    <property type="entry name" value="ZINC_FINGER_C2H2_1"/>
    <property type="match status" value="3"/>
</dbReference>
<dbReference type="FunFam" id="3.30.160.60:FF:000395">
    <property type="entry name" value="zinc finger protein 513"/>
    <property type="match status" value="1"/>
</dbReference>
<dbReference type="GeneID" id="108682109"/>
<evidence type="ECO:0000313" key="12">
    <source>
        <dbReference type="Proteomes" id="UP000694843"/>
    </source>
</evidence>
<feature type="region of interest" description="Disordered" evidence="10">
    <location>
        <begin position="596"/>
        <end position="632"/>
    </location>
</feature>
<keyword evidence="4 9" id="KW-0863">Zinc-finger</keyword>
<dbReference type="GO" id="GO:0008270">
    <property type="term" value="F:zinc ion binding"/>
    <property type="evidence" value="ECO:0007669"/>
    <property type="project" value="UniProtKB-KW"/>
</dbReference>
<keyword evidence="2" id="KW-0479">Metal-binding</keyword>
<name>A0A979FQY5_HYAAZ</name>
<keyword evidence="6" id="KW-0805">Transcription regulation</keyword>
<dbReference type="GO" id="GO:0005634">
    <property type="term" value="C:nucleus"/>
    <property type="evidence" value="ECO:0007669"/>
    <property type="project" value="UniProtKB-SubCell"/>
</dbReference>
<feature type="domain" description="C2H2-type" evidence="11">
    <location>
        <begin position="988"/>
        <end position="1015"/>
    </location>
</feature>
<evidence type="ECO:0000256" key="2">
    <source>
        <dbReference type="ARBA" id="ARBA00022723"/>
    </source>
</evidence>
<evidence type="ECO:0000256" key="5">
    <source>
        <dbReference type="ARBA" id="ARBA00022833"/>
    </source>
</evidence>
<feature type="region of interest" description="Disordered" evidence="10">
    <location>
        <begin position="191"/>
        <end position="216"/>
    </location>
</feature>
<evidence type="ECO:0000256" key="8">
    <source>
        <dbReference type="ARBA" id="ARBA00023242"/>
    </source>
</evidence>
<keyword evidence="5" id="KW-0862">Zinc</keyword>
<keyword evidence="8" id="KW-0539">Nucleus</keyword>
<evidence type="ECO:0000256" key="3">
    <source>
        <dbReference type="ARBA" id="ARBA00022737"/>
    </source>
</evidence>
<protein>
    <submittedName>
        <fullName evidence="13">Uncharacterized protein LOC108682109</fullName>
    </submittedName>
</protein>
<dbReference type="KEGG" id="hazt:108682109"/>
<accession>A0A979FQY5</accession>
<feature type="compositionally biased region" description="Low complexity" evidence="10">
    <location>
        <begin position="808"/>
        <end position="820"/>
    </location>
</feature>
<feature type="region of interest" description="Disordered" evidence="10">
    <location>
        <begin position="103"/>
        <end position="163"/>
    </location>
</feature>
<dbReference type="SMART" id="SM00355">
    <property type="entry name" value="ZnF_C2H2"/>
    <property type="match status" value="4"/>
</dbReference>
<evidence type="ECO:0000313" key="13">
    <source>
        <dbReference type="RefSeq" id="XP_047739520.1"/>
    </source>
</evidence>
<dbReference type="CTD" id="39228"/>
<dbReference type="PANTHER" id="PTHR23226:SF362">
    <property type="entry name" value="PROTEIN CBG19812"/>
    <property type="match status" value="1"/>
</dbReference>
<feature type="domain" description="C2H2-type" evidence="11">
    <location>
        <begin position="932"/>
        <end position="959"/>
    </location>
</feature>
<feature type="compositionally biased region" description="Polar residues" evidence="10">
    <location>
        <begin position="1089"/>
        <end position="1111"/>
    </location>
</feature>
<evidence type="ECO:0000256" key="10">
    <source>
        <dbReference type="SAM" id="MobiDB-lite"/>
    </source>
</evidence>
<evidence type="ECO:0000256" key="9">
    <source>
        <dbReference type="PROSITE-ProRule" id="PRU00042"/>
    </source>
</evidence>
<feature type="region of interest" description="Disordered" evidence="10">
    <location>
        <begin position="747"/>
        <end position="864"/>
    </location>
</feature>
<dbReference type="GO" id="GO:0000978">
    <property type="term" value="F:RNA polymerase II cis-regulatory region sequence-specific DNA binding"/>
    <property type="evidence" value="ECO:0007669"/>
    <property type="project" value="TreeGrafter"/>
</dbReference>
<feature type="region of interest" description="Disordered" evidence="10">
    <location>
        <begin position="1083"/>
        <end position="1111"/>
    </location>
</feature>
<feature type="region of interest" description="Disordered" evidence="10">
    <location>
        <begin position="376"/>
        <end position="418"/>
    </location>
</feature>
<keyword evidence="3" id="KW-0677">Repeat</keyword>
<feature type="compositionally biased region" description="Polar residues" evidence="10">
    <location>
        <begin position="618"/>
        <end position="627"/>
    </location>
</feature>
<reference evidence="13" key="1">
    <citation type="submission" date="2025-08" db="UniProtKB">
        <authorList>
            <consortium name="RefSeq"/>
        </authorList>
    </citation>
    <scope>IDENTIFICATION</scope>
    <source>
        <tissue evidence="13">Whole organism</tissue>
    </source>
</reference>
<dbReference type="PANTHER" id="PTHR23226">
    <property type="entry name" value="ZINC FINGER AND SCAN DOMAIN-CONTAINING"/>
    <property type="match status" value="1"/>
</dbReference>
<feature type="region of interest" description="Disordered" evidence="10">
    <location>
        <begin position="695"/>
        <end position="726"/>
    </location>
</feature>
<dbReference type="AlphaFoldDB" id="A0A979FQY5"/>
<dbReference type="FunFam" id="3.30.160.60:FF:000404">
    <property type="entry name" value="POZ-, AT hook-, and zinc finger-containing protein 1"/>
    <property type="match status" value="1"/>
</dbReference>
<keyword evidence="12" id="KW-1185">Reference proteome</keyword>
<feature type="compositionally biased region" description="Low complexity" evidence="10">
    <location>
        <begin position="699"/>
        <end position="724"/>
    </location>
</feature>
<feature type="compositionally biased region" description="Low complexity" evidence="10">
    <location>
        <begin position="121"/>
        <end position="149"/>
    </location>
</feature>
<dbReference type="Pfam" id="PF00096">
    <property type="entry name" value="zf-C2H2"/>
    <property type="match status" value="4"/>
</dbReference>
<feature type="compositionally biased region" description="Polar residues" evidence="10">
    <location>
        <begin position="1"/>
        <end position="12"/>
    </location>
</feature>
<evidence type="ECO:0000256" key="1">
    <source>
        <dbReference type="ARBA" id="ARBA00004123"/>
    </source>
</evidence>
<feature type="region of interest" description="Disordered" evidence="10">
    <location>
        <begin position="460"/>
        <end position="488"/>
    </location>
</feature>
<feature type="region of interest" description="Disordered" evidence="10">
    <location>
        <begin position="1"/>
        <end position="27"/>
    </location>
</feature>
<feature type="compositionally biased region" description="Low complexity" evidence="10">
    <location>
        <begin position="376"/>
        <end position="392"/>
    </location>
</feature>
<organism evidence="12 13">
    <name type="scientific">Hyalella azteca</name>
    <name type="common">Amphipod</name>
    <dbReference type="NCBI Taxonomy" id="294128"/>
    <lineage>
        <taxon>Eukaryota</taxon>
        <taxon>Metazoa</taxon>
        <taxon>Ecdysozoa</taxon>
        <taxon>Arthropoda</taxon>
        <taxon>Crustacea</taxon>
        <taxon>Multicrustacea</taxon>
        <taxon>Malacostraca</taxon>
        <taxon>Eumalacostraca</taxon>
        <taxon>Peracarida</taxon>
        <taxon>Amphipoda</taxon>
        <taxon>Senticaudata</taxon>
        <taxon>Talitrida</taxon>
        <taxon>Talitroidea</taxon>
        <taxon>Hyalellidae</taxon>
        <taxon>Hyalella</taxon>
    </lineage>
</organism>
<comment type="subcellular location">
    <subcellularLocation>
        <location evidence="1">Nucleus</location>
    </subcellularLocation>
</comment>
<feature type="compositionally biased region" description="Polar residues" evidence="10">
    <location>
        <begin position="202"/>
        <end position="216"/>
    </location>
</feature>
<dbReference type="PROSITE" id="PS50157">
    <property type="entry name" value="ZINC_FINGER_C2H2_2"/>
    <property type="match status" value="4"/>
</dbReference>
<feature type="compositionally biased region" description="Polar residues" evidence="10">
    <location>
        <begin position="471"/>
        <end position="480"/>
    </location>
</feature>
<feature type="domain" description="C2H2-type" evidence="11">
    <location>
        <begin position="897"/>
        <end position="925"/>
    </location>
</feature>
<dbReference type="SUPFAM" id="SSF57667">
    <property type="entry name" value="beta-beta-alpha zinc fingers"/>
    <property type="match status" value="3"/>
</dbReference>
<sequence length="1111" mass="121358">MSKSHQGNQNELQNKRQEVRLSSEAQQQDTIHLRTLQLTCEAQLLSTTSSTAGLMSLLPLHLTNDVELNARKDQVSSAGGFQSDCSSGDGAPDKVSHLSCRAITASSSKRRPRYRVQSPEGGSSTLGSSNSSEGTSTPGRSSSSRSSSSPPSPHAQRSNKRKRLNQVVLELTSQRLCRAASESAFSSLRDGHRNFENEDNRSQNANCDKTNSNGLFHAASTSGPQVGSWNYQSEEKCIGDQALNLSLVKEIPVKDNKANNSEHDIVAKKTDFSGKPLAVEDVKEERNYFTSPLRRELATHNKKEVLVNIKNETAKVSLHERKHCRKSKDFSKAVGDDASTNSSKVISPISKNLKAPSKINEKKKCLYFLEKPETSKINSSHGISSASSSVDVSKYRRSGISKSRPECENPPKKNNKVSPCLASVRTFPATSIALKSGLATSAIQPISRKPKLTDEKLKKAADLPAHKNKKSALSSLSGQRPNPRIRRTRCESSAVNIHGIRIGDPTSGGSRVLSATAPLPMYPRHSDFTRQAPQEAMTVDSPLPGGIPGSPTVVVEGGGVIQRVSRVPAGHQSSEVFRFDSYDKERYACGAISEESEEVFSPLPRSPNPLDSPHTIYPRTTTDSPKLSVSPLRIKERSIDEDDGDFSHHPAYATTSVIRAPPKVSVLRSENDGNSLSTHYLGCSCQSCAPPDPHRLGASLPHSPSSSHTTSSPHTPSTPISPASGSEYYPTGIYISTLYRRRSHSDSDLQLWDQSPPVTRESVLRQGRNVPKPIHIPKKGGSLESDHSSPQDSPLDLSMRTGPGGKTGSTSSSDSLGLPTVAIPSGLASPHSPSILRTTSTSPMPPRSPGAPEHPRLPSPHAPLLGIRHSRESVALRYHLEVSPVVEEMPQGAEVAFMCPVCGQMFSLHDRLAKHIASRHKSKQVEVSSKAYMCEVCKRSFARSDMLTRHMRLHTGHKPYTCRVCGQVFSRSDHLSTHQRTHTGEKPYKCPQCPYAACRRDMITRHMRTHARYELQESSSMEERGEITRPALPERSLSDEHPTAAVLIDYPQGGSPKSPSIMRHNLLHQNPSSGLPMHVQLTEHEQEVSESPNDRQNIATRQNLSMANEEG</sequence>
<dbReference type="FunFam" id="3.30.160.60:FF:000303">
    <property type="entry name" value="Zinc finger protein 41"/>
    <property type="match status" value="1"/>
</dbReference>
<dbReference type="Proteomes" id="UP000694843">
    <property type="component" value="Unplaced"/>
</dbReference>
<dbReference type="GO" id="GO:0000981">
    <property type="term" value="F:DNA-binding transcription factor activity, RNA polymerase II-specific"/>
    <property type="evidence" value="ECO:0007669"/>
    <property type="project" value="TreeGrafter"/>
</dbReference>
<dbReference type="Gene3D" id="3.30.160.60">
    <property type="entry name" value="Classic Zinc Finger"/>
    <property type="match status" value="3"/>
</dbReference>
<feature type="compositionally biased region" description="Basic and acidic residues" evidence="10">
    <location>
        <begin position="191"/>
        <end position="201"/>
    </location>
</feature>
<dbReference type="RefSeq" id="XP_047739520.1">
    <property type="nucleotide sequence ID" value="XM_047883564.1"/>
</dbReference>
<dbReference type="InterPro" id="IPR013087">
    <property type="entry name" value="Znf_C2H2_type"/>
</dbReference>
<gene>
    <name evidence="13" type="primary">LOC108682109</name>
</gene>
<evidence type="ECO:0000256" key="6">
    <source>
        <dbReference type="ARBA" id="ARBA00023015"/>
    </source>
</evidence>
<evidence type="ECO:0000259" key="11">
    <source>
        <dbReference type="PROSITE" id="PS50157"/>
    </source>
</evidence>
<dbReference type="OrthoDB" id="10018191at2759"/>
<evidence type="ECO:0000256" key="7">
    <source>
        <dbReference type="ARBA" id="ARBA00023163"/>
    </source>
</evidence>
<proteinExistence type="predicted"/>
<dbReference type="InterPro" id="IPR036236">
    <property type="entry name" value="Znf_C2H2_sf"/>
</dbReference>
<keyword evidence="7" id="KW-0804">Transcription</keyword>